<feature type="region of interest" description="Disordered" evidence="6">
    <location>
        <begin position="1"/>
        <end position="45"/>
    </location>
</feature>
<feature type="region of interest" description="Disordered" evidence="6">
    <location>
        <begin position="85"/>
        <end position="426"/>
    </location>
</feature>
<evidence type="ECO:0000256" key="3">
    <source>
        <dbReference type="ARBA" id="ARBA00023125"/>
    </source>
</evidence>
<evidence type="ECO:0000256" key="4">
    <source>
        <dbReference type="ARBA" id="ARBA00023163"/>
    </source>
</evidence>
<dbReference type="Proteomes" id="UP000029964">
    <property type="component" value="Unassembled WGS sequence"/>
</dbReference>
<dbReference type="EMBL" id="JPKY01000012">
    <property type="protein sequence ID" value="KFH47151.1"/>
    <property type="molecule type" value="Genomic_DNA"/>
</dbReference>
<dbReference type="AlphaFoldDB" id="A0A086TCR9"/>
<dbReference type="InterPro" id="IPR052207">
    <property type="entry name" value="Max-like/E-box_TFs"/>
</dbReference>
<protein>
    <recommendedName>
        <fullName evidence="7">BHLH domain-containing protein</fullName>
    </recommendedName>
</protein>
<dbReference type="SUPFAM" id="SSF47459">
    <property type="entry name" value="HLH, helix-loop-helix DNA-binding domain"/>
    <property type="match status" value="1"/>
</dbReference>
<keyword evidence="4" id="KW-0804">Transcription</keyword>
<keyword evidence="5" id="KW-0539">Nucleus</keyword>
<keyword evidence="2" id="KW-0805">Transcription regulation</keyword>
<feature type="compositionally biased region" description="Polar residues" evidence="6">
    <location>
        <begin position="252"/>
        <end position="269"/>
    </location>
</feature>
<evidence type="ECO:0000313" key="8">
    <source>
        <dbReference type="EMBL" id="KFH47151.1"/>
    </source>
</evidence>
<dbReference type="PROSITE" id="PS50888">
    <property type="entry name" value="BHLH"/>
    <property type="match status" value="1"/>
</dbReference>
<comment type="caution">
    <text evidence="8">The sequence shown here is derived from an EMBL/GenBank/DDBJ whole genome shotgun (WGS) entry which is preliminary data.</text>
</comment>
<dbReference type="GO" id="GO:0046983">
    <property type="term" value="F:protein dimerization activity"/>
    <property type="evidence" value="ECO:0007669"/>
    <property type="project" value="InterPro"/>
</dbReference>
<dbReference type="InterPro" id="IPR011598">
    <property type="entry name" value="bHLH_dom"/>
</dbReference>
<sequence length="481" mass="51660">MASDRTPPEDANPFGYWFDWNQEPPTEPPPEPPSGEPLLTETDTRNLDHFFEAVTANQYNSITFGEGLNFSDAWNWRDLPPQLMGTATSFGPQAGDPLASSPAPSMLSDAASFPGMPPGSHMMGPPPPPPPPPPVASSSSPHVSPYFPQHRPQQSQSQQPPQSSHPHSNDVLNAAATLLRNNPSPRGGPTGASEPGLPRQAMGPPVGHLRHQPLEDFRDDAIRASAQSPSNPGAAPDWMYSPQSRRTARDTVPTTFQWGSDSNFSTAQGYTPGAQKDTVEAMQREQLRLLDSLEVSKSANNTRPSSPVNAQGPPPPADNDTRQQAALPKAPEDTEAPPRKRRKSRISLDRSQEQGDGGEQQASPAKLGRPIKYKVGLAGEASPPAKGVSGGGKKKRGASSAAKPPRENLSEEQKRENHIKSEQKRRTLIKEGFNDISDLVPALRGGGFSKSTMLTIASEWLDELLQGNEALAKQLNDSAGS</sequence>
<feature type="compositionally biased region" description="Pro residues" evidence="6">
    <location>
        <begin position="25"/>
        <end position="35"/>
    </location>
</feature>
<keyword evidence="3" id="KW-0238">DNA-binding</keyword>
<evidence type="ECO:0000256" key="1">
    <source>
        <dbReference type="ARBA" id="ARBA00004123"/>
    </source>
</evidence>
<evidence type="ECO:0000256" key="6">
    <source>
        <dbReference type="SAM" id="MobiDB-lite"/>
    </source>
</evidence>
<dbReference type="Pfam" id="PF00010">
    <property type="entry name" value="HLH"/>
    <property type="match status" value="1"/>
</dbReference>
<evidence type="ECO:0000256" key="2">
    <source>
        <dbReference type="ARBA" id="ARBA00023015"/>
    </source>
</evidence>
<evidence type="ECO:0000259" key="7">
    <source>
        <dbReference type="PROSITE" id="PS50888"/>
    </source>
</evidence>
<dbReference type="PANTHER" id="PTHR15741:SF27">
    <property type="entry name" value="TRANSCRIPTION FACTOR AP-4"/>
    <property type="match status" value="1"/>
</dbReference>
<gene>
    <name evidence="8" type="ORF">ACRE_019530</name>
</gene>
<dbReference type="STRING" id="857340.A0A086TCR9"/>
<organism evidence="8 9">
    <name type="scientific">Hapsidospora chrysogenum (strain ATCC 11550 / CBS 779.69 / DSM 880 / IAM 14645 / JCM 23072 / IMI 49137)</name>
    <name type="common">Acremonium chrysogenum</name>
    <dbReference type="NCBI Taxonomy" id="857340"/>
    <lineage>
        <taxon>Eukaryota</taxon>
        <taxon>Fungi</taxon>
        <taxon>Dikarya</taxon>
        <taxon>Ascomycota</taxon>
        <taxon>Pezizomycotina</taxon>
        <taxon>Sordariomycetes</taxon>
        <taxon>Hypocreomycetidae</taxon>
        <taxon>Hypocreales</taxon>
        <taxon>Bionectriaceae</taxon>
        <taxon>Hapsidospora</taxon>
    </lineage>
</organism>
<dbReference type="GO" id="GO:0000978">
    <property type="term" value="F:RNA polymerase II cis-regulatory region sequence-specific DNA binding"/>
    <property type="evidence" value="ECO:0007669"/>
    <property type="project" value="TreeGrafter"/>
</dbReference>
<dbReference type="InterPro" id="IPR036638">
    <property type="entry name" value="HLH_DNA-bd_sf"/>
</dbReference>
<reference evidence="9" key="1">
    <citation type="journal article" date="2014" name="Genome Announc.">
        <title>Genome sequence and annotation of Acremonium chrysogenum, producer of the beta-lactam antibiotic cephalosporin C.</title>
        <authorList>
            <person name="Terfehr D."/>
            <person name="Dahlmann T.A."/>
            <person name="Specht T."/>
            <person name="Zadra I."/>
            <person name="Kuernsteiner H."/>
            <person name="Kueck U."/>
        </authorList>
    </citation>
    <scope>NUCLEOTIDE SEQUENCE [LARGE SCALE GENOMIC DNA]</scope>
    <source>
        <strain evidence="9">ATCC 11550 / CBS 779.69 / DSM 880 / IAM 14645 / JCM 23072 / IMI 49137</strain>
    </source>
</reference>
<comment type="subcellular location">
    <subcellularLocation>
        <location evidence="1">Nucleus</location>
    </subcellularLocation>
</comment>
<accession>A0A086TCR9</accession>
<evidence type="ECO:0000313" key="9">
    <source>
        <dbReference type="Proteomes" id="UP000029964"/>
    </source>
</evidence>
<proteinExistence type="predicted"/>
<name>A0A086TCR9_HAPC1</name>
<feature type="compositionally biased region" description="Pro residues" evidence="6">
    <location>
        <begin position="124"/>
        <end position="135"/>
    </location>
</feature>
<dbReference type="OrthoDB" id="5778525at2759"/>
<feature type="compositionally biased region" description="Basic and acidic residues" evidence="6">
    <location>
        <begin position="277"/>
        <end position="288"/>
    </location>
</feature>
<feature type="compositionally biased region" description="Basic and acidic residues" evidence="6">
    <location>
        <begin position="404"/>
        <end position="426"/>
    </location>
</feature>
<evidence type="ECO:0000256" key="5">
    <source>
        <dbReference type="ARBA" id="ARBA00023242"/>
    </source>
</evidence>
<feature type="compositionally biased region" description="Basic and acidic residues" evidence="6">
    <location>
        <begin position="212"/>
        <end position="222"/>
    </location>
</feature>
<feature type="compositionally biased region" description="Low complexity" evidence="6">
    <location>
        <begin position="136"/>
        <end position="166"/>
    </location>
</feature>
<feature type="compositionally biased region" description="Low complexity" evidence="6">
    <location>
        <begin position="96"/>
        <end position="123"/>
    </location>
</feature>
<dbReference type="Gene3D" id="4.10.280.10">
    <property type="entry name" value="Helix-loop-helix DNA-binding domain"/>
    <property type="match status" value="1"/>
</dbReference>
<dbReference type="HOGENOM" id="CLU_034677_0_0_1"/>
<dbReference type="GO" id="GO:0000981">
    <property type="term" value="F:DNA-binding transcription factor activity, RNA polymerase II-specific"/>
    <property type="evidence" value="ECO:0007669"/>
    <property type="project" value="TreeGrafter"/>
</dbReference>
<feature type="domain" description="BHLH" evidence="7">
    <location>
        <begin position="413"/>
        <end position="464"/>
    </location>
</feature>
<dbReference type="PANTHER" id="PTHR15741">
    <property type="entry name" value="BASIC HELIX-LOOP-HELIX ZIP TRANSCRIPTION FACTOR"/>
    <property type="match status" value="1"/>
</dbReference>
<feature type="compositionally biased region" description="Polar residues" evidence="6">
    <location>
        <begin position="295"/>
        <end position="309"/>
    </location>
</feature>
<dbReference type="GO" id="GO:0005634">
    <property type="term" value="C:nucleus"/>
    <property type="evidence" value="ECO:0007669"/>
    <property type="project" value="UniProtKB-SubCell"/>
</dbReference>
<keyword evidence="9" id="KW-1185">Reference proteome</keyword>